<dbReference type="EMBL" id="FNDN01000007">
    <property type="protein sequence ID" value="SDI39634.1"/>
    <property type="molecule type" value="Genomic_DNA"/>
</dbReference>
<sequence length="64" mass="6820">MTRYSSAALLLYLSAVLAQALTWGDLGAAERGTRVVVFLLVGAVLVAILDTRGDRDRGQDSPTK</sequence>
<evidence type="ECO:0000256" key="1">
    <source>
        <dbReference type="SAM" id="Phobius"/>
    </source>
</evidence>
<keyword evidence="1" id="KW-1133">Transmembrane helix</keyword>
<dbReference type="AlphaFoldDB" id="A0A1G8K881"/>
<keyword evidence="2" id="KW-0732">Signal</keyword>
<feature type="signal peptide" evidence="2">
    <location>
        <begin position="1"/>
        <end position="20"/>
    </location>
</feature>
<dbReference type="Proteomes" id="UP000183263">
    <property type="component" value="Unassembled WGS sequence"/>
</dbReference>
<dbReference type="RefSeq" id="WP_072738229.1">
    <property type="nucleotide sequence ID" value="NZ_CP048813.1"/>
</dbReference>
<evidence type="ECO:0000313" key="3">
    <source>
        <dbReference type="EMBL" id="SDI39634.1"/>
    </source>
</evidence>
<protein>
    <submittedName>
        <fullName evidence="3">Uncharacterized protein</fullName>
    </submittedName>
</protein>
<gene>
    <name evidence="3" type="ORF">SAMN05444695_10753</name>
</gene>
<accession>A0A1G8K881</accession>
<keyword evidence="1" id="KW-0812">Transmembrane</keyword>
<evidence type="ECO:0000313" key="4">
    <source>
        <dbReference type="Proteomes" id="UP000183263"/>
    </source>
</evidence>
<reference evidence="3 4" key="1">
    <citation type="submission" date="2016-10" db="EMBL/GenBank/DDBJ databases">
        <authorList>
            <person name="de Groot N.N."/>
        </authorList>
    </citation>
    <scope>NUCLEOTIDE SEQUENCE [LARGE SCALE GENOMIC DNA]</scope>
    <source>
        <strain evidence="3 4">DSM 44892</strain>
    </source>
</reference>
<feature type="transmembrane region" description="Helical" evidence="1">
    <location>
        <begin position="32"/>
        <end position="49"/>
    </location>
</feature>
<keyword evidence="1" id="KW-0472">Membrane</keyword>
<keyword evidence="4" id="KW-1185">Reference proteome</keyword>
<proteinExistence type="predicted"/>
<feature type="chain" id="PRO_5038839639" evidence="2">
    <location>
        <begin position="21"/>
        <end position="64"/>
    </location>
</feature>
<name>A0A1G8K881_9NOCA</name>
<organism evidence="3 4">
    <name type="scientific">Rhodococcus triatomae</name>
    <dbReference type="NCBI Taxonomy" id="300028"/>
    <lineage>
        <taxon>Bacteria</taxon>
        <taxon>Bacillati</taxon>
        <taxon>Actinomycetota</taxon>
        <taxon>Actinomycetes</taxon>
        <taxon>Mycobacteriales</taxon>
        <taxon>Nocardiaceae</taxon>
        <taxon>Rhodococcus</taxon>
    </lineage>
</organism>
<evidence type="ECO:0000256" key="2">
    <source>
        <dbReference type="SAM" id="SignalP"/>
    </source>
</evidence>